<dbReference type="AlphaFoldDB" id="A0A3D8GX65"/>
<reference evidence="1 2" key="1">
    <citation type="submission" date="2018-07" db="EMBL/GenBank/DDBJ databases">
        <title>Bacillus sp. YLB-04 draft genome sequence.</title>
        <authorList>
            <person name="Yu L."/>
            <person name="Tang X."/>
        </authorList>
    </citation>
    <scope>NUCLEOTIDE SEQUENCE [LARGE SCALE GENOMIC DNA]</scope>
    <source>
        <strain evidence="1 2">YLB-04</strain>
    </source>
</reference>
<dbReference type="EMBL" id="QNQT01000001">
    <property type="protein sequence ID" value="RDU38781.1"/>
    <property type="molecule type" value="Genomic_DNA"/>
</dbReference>
<dbReference type="OrthoDB" id="2867728at2"/>
<evidence type="ECO:0000313" key="1">
    <source>
        <dbReference type="EMBL" id="RDU38781.1"/>
    </source>
</evidence>
<dbReference type="Proteomes" id="UP000257144">
    <property type="component" value="Unassembled WGS sequence"/>
</dbReference>
<comment type="caution">
    <text evidence="1">The sequence shown here is derived from an EMBL/GenBank/DDBJ whole genome shotgun (WGS) entry which is preliminary data.</text>
</comment>
<keyword evidence="2" id="KW-1185">Reference proteome</keyword>
<protein>
    <submittedName>
        <fullName evidence="1">Uncharacterized protein</fullName>
    </submittedName>
</protein>
<dbReference type="RefSeq" id="WP_115450696.1">
    <property type="nucleotide sequence ID" value="NZ_QNQT01000001.1"/>
</dbReference>
<evidence type="ECO:0000313" key="2">
    <source>
        <dbReference type="Proteomes" id="UP000257144"/>
    </source>
</evidence>
<gene>
    <name evidence="1" type="ORF">DRW41_04265</name>
</gene>
<name>A0A3D8GX65_9BACI</name>
<sequence>MKIVYGLMTDTGSGNEFLYDLGVWETEESANEYLANKLPHSTGIWVEKIEINDASPEQLIPITEKMIECSQCGIEYSPEDIHVIEGLEVCLDCEPAFKQNLTG</sequence>
<organism evidence="1 2">
    <name type="scientific">Neobacillus piezotolerans</name>
    <dbReference type="NCBI Taxonomy" id="2259171"/>
    <lineage>
        <taxon>Bacteria</taxon>
        <taxon>Bacillati</taxon>
        <taxon>Bacillota</taxon>
        <taxon>Bacilli</taxon>
        <taxon>Bacillales</taxon>
        <taxon>Bacillaceae</taxon>
        <taxon>Neobacillus</taxon>
    </lineage>
</organism>
<proteinExistence type="predicted"/>
<accession>A0A3D8GX65</accession>